<protein>
    <submittedName>
        <fullName evidence="1">Uncharacterized protein</fullName>
    </submittedName>
</protein>
<accession>A0A067KHF8</accession>
<dbReference type="OrthoDB" id="1752032at2759"/>
<evidence type="ECO:0000313" key="1">
    <source>
        <dbReference type="EMBL" id="KDP35567.1"/>
    </source>
</evidence>
<name>A0A067KHF8_JATCU</name>
<dbReference type="Proteomes" id="UP000027138">
    <property type="component" value="Unassembled WGS sequence"/>
</dbReference>
<proteinExistence type="predicted"/>
<organism evidence="1 2">
    <name type="scientific">Jatropha curcas</name>
    <name type="common">Barbados nut</name>
    <dbReference type="NCBI Taxonomy" id="180498"/>
    <lineage>
        <taxon>Eukaryota</taxon>
        <taxon>Viridiplantae</taxon>
        <taxon>Streptophyta</taxon>
        <taxon>Embryophyta</taxon>
        <taxon>Tracheophyta</taxon>
        <taxon>Spermatophyta</taxon>
        <taxon>Magnoliopsida</taxon>
        <taxon>eudicotyledons</taxon>
        <taxon>Gunneridae</taxon>
        <taxon>Pentapetalae</taxon>
        <taxon>rosids</taxon>
        <taxon>fabids</taxon>
        <taxon>Malpighiales</taxon>
        <taxon>Euphorbiaceae</taxon>
        <taxon>Crotonoideae</taxon>
        <taxon>Jatropheae</taxon>
        <taxon>Jatropha</taxon>
    </lineage>
</organism>
<evidence type="ECO:0000313" key="2">
    <source>
        <dbReference type="Proteomes" id="UP000027138"/>
    </source>
</evidence>
<gene>
    <name evidence="1" type="ORF">JCGZ_09005</name>
</gene>
<reference evidence="1 2" key="1">
    <citation type="journal article" date="2014" name="PLoS ONE">
        <title>Global Analysis of Gene Expression Profiles in Physic Nut (Jatropha curcas L.) Seedlings Exposed to Salt Stress.</title>
        <authorList>
            <person name="Zhang L."/>
            <person name="Zhang C."/>
            <person name="Wu P."/>
            <person name="Chen Y."/>
            <person name="Li M."/>
            <person name="Jiang H."/>
            <person name="Wu G."/>
        </authorList>
    </citation>
    <scope>NUCLEOTIDE SEQUENCE [LARGE SCALE GENOMIC DNA]</scope>
    <source>
        <strain evidence="2">cv. GZQX0401</strain>
        <tissue evidence="1">Young leaves</tissue>
    </source>
</reference>
<sequence>MGVFINETTGLTTFQSSLNATARVITQPTNLRSSVVVTGDLGFKAPGLKWKGKNATTTRQLNKQRATRQFHR</sequence>
<keyword evidence="2" id="KW-1185">Reference proteome</keyword>
<dbReference type="EMBL" id="KK914482">
    <property type="protein sequence ID" value="KDP35567.1"/>
    <property type="molecule type" value="Genomic_DNA"/>
</dbReference>
<dbReference type="AlphaFoldDB" id="A0A067KHF8"/>